<dbReference type="Gene3D" id="3.30.9.100">
    <property type="match status" value="1"/>
</dbReference>
<feature type="domain" description="FAD-binding" evidence="1">
    <location>
        <begin position="12"/>
        <end position="335"/>
    </location>
</feature>
<dbReference type="EMBL" id="JAPMOU010000002">
    <property type="protein sequence ID" value="MDE1460835.1"/>
    <property type="molecule type" value="Genomic_DNA"/>
</dbReference>
<protein>
    <submittedName>
        <fullName evidence="2">NAD(P)/FAD-dependent oxidoreductase</fullName>
    </submittedName>
</protein>
<accession>A0ABT5U390</accession>
<proteinExistence type="predicted"/>
<dbReference type="InterPro" id="IPR050816">
    <property type="entry name" value="Flavin-dep_Halogenase_NPB"/>
</dbReference>
<dbReference type="InterPro" id="IPR002938">
    <property type="entry name" value="FAD-bd"/>
</dbReference>
<gene>
    <name evidence="2" type="ORF">ORQ98_02520</name>
</gene>
<dbReference type="RefSeq" id="WP_274687295.1">
    <property type="nucleotide sequence ID" value="NZ_JAPMOU010000002.1"/>
</dbReference>
<dbReference type="PRINTS" id="PR00420">
    <property type="entry name" value="RNGMNOXGNASE"/>
</dbReference>
<reference evidence="2 3" key="1">
    <citation type="submission" date="2022-11" db="EMBL/GenBank/DDBJ databases">
        <title>Spartinivicinus poritis sp. nov., isolated from scleractinian coral Porites lutea.</title>
        <authorList>
            <person name="Zhang G."/>
            <person name="Cai L."/>
            <person name="Wei Q."/>
        </authorList>
    </citation>
    <scope>NUCLEOTIDE SEQUENCE [LARGE SCALE GENOMIC DNA]</scope>
    <source>
        <strain evidence="2 3">A2-2</strain>
    </source>
</reference>
<dbReference type="Gene3D" id="3.50.50.60">
    <property type="entry name" value="FAD/NAD(P)-binding domain"/>
    <property type="match status" value="1"/>
</dbReference>
<dbReference type="InterPro" id="IPR036188">
    <property type="entry name" value="FAD/NAD-bd_sf"/>
</dbReference>
<evidence type="ECO:0000313" key="2">
    <source>
        <dbReference type="EMBL" id="MDE1460835.1"/>
    </source>
</evidence>
<comment type="caution">
    <text evidence="2">The sequence shown here is derived from an EMBL/GenBank/DDBJ whole genome shotgun (WGS) entry which is preliminary data.</text>
</comment>
<keyword evidence="3" id="KW-1185">Reference proteome</keyword>
<dbReference type="PANTHER" id="PTHR43747">
    <property type="entry name" value="FAD-BINDING PROTEIN"/>
    <property type="match status" value="1"/>
</dbReference>
<sequence>MRFNRFSHTAPDVLVVGAGPAGCCTALVLSLQGYQVIVIDRAKDESVKAKIGECLPPRGLACLKKLGLAQRFHSDDHLKMVGYRVSWDAKGGYDRDFLANPSGGGWIVNRARFDHMLVSAAEQQGVQFYWNTKLTALCTTSDEYQRLGYWKAYCEINGCEQEILPKILVDASGRSRAIAKRLDRKTRRLDGLVASIMRIKHTNKSTLPPHTVLIENTSQGWWYTAPVSDKCSVLCYFTDGDLPLPKSTEKMLALAKQNPELCQRLSHCVIDSNHTLQRTAAYSSALDQCAGEGWLAVGDAACSYDPLSSFGILSGIGSGYYGACAISAESKGKTGQLAAYQQLMQENFLCFIDIHQAEYKKVTQFQSDFWLRRQNSD</sequence>
<dbReference type="Pfam" id="PF01494">
    <property type="entry name" value="FAD_binding_3"/>
    <property type="match status" value="1"/>
</dbReference>
<name>A0ABT5U390_9GAMM</name>
<evidence type="ECO:0000313" key="3">
    <source>
        <dbReference type="Proteomes" id="UP001528823"/>
    </source>
</evidence>
<dbReference type="Proteomes" id="UP001528823">
    <property type="component" value="Unassembled WGS sequence"/>
</dbReference>
<dbReference type="PANTHER" id="PTHR43747:SF1">
    <property type="entry name" value="SLR1998 PROTEIN"/>
    <property type="match status" value="1"/>
</dbReference>
<evidence type="ECO:0000259" key="1">
    <source>
        <dbReference type="Pfam" id="PF01494"/>
    </source>
</evidence>
<dbReference type="SUPFAM" id="SSF51905">
    <property type="entry name" value="FAD/NAD(P)-binding domain"/>
    <property type="match status" value="1"/>
</dbReference>
<organism evidence="2 3">
    <name type="scientific">Spartinivicinus poritis</name>
    <dbReference type="NCBI Taxonomy" id="2994640"/>
    <lineage>
        <taxon>Bacteria</taxon>
        <taxon>Pseudomonadati</taxon>
        <taxon>Pseudomonadota</taxon>
        <taxon>Gammaproteobacteria</taxon>
        <taxon>Oceanospirillales</taxon>
        <taxon>Zooshikellaceae</taxon>
        <taxon>Spartinivicinus</taxon>
    </lineage>
</organism>